<dbReference type="EMBL" id="CM047898">
    <property type="protein sequence ID" value="KAJ0104887.1"/>
    <property type="molecule type" value="Genomic_DNA"/>
</dbReference>
<sequence length="657" mass="75286">MFKSARWRSDKNKIKAIFKLQFHATQVAPLGENALMISVVPGDVGKPTVRSEKAIIENGCCRWGNPIYETGFSKAGFLGEVSIDFADYAEATKVSTVSLPLKNSRSKAVLHVSTLSLSLIFMSFTGDSRGTFSKVSIQRVQDNVDQRETEENEDASIKYQSRSLRTQLSNSEAEESNNSNSTEDKSPSKTVPNAELNGNFGASSGSDITLSSSESDSGLNTPRDQKIPKLTIYEEHQRSQWEWSVSSDHGISTDDSTNGFQYTFLRERSEQASDNEIEKLKSELVALTRQADLSELELQTLRKQIVKESKRGQDLSREVVSLKEERDLFMAESERLKTFQKRMGEAKVKNRLQFEGRDPWVLIEEIRQELQYEKDLNANLRIQLQKTQESNSELMLAVQDLDEMLEQKNTEISNLSDKSRYRQNAEELRGNIFRSETDDDEEQKALEELVKEHRDAKETYKLEQRVMDLYSEIEIYRRDKDELEMQMEQLALDYEILKQQNHDISYKLEQSQLQEQLKMQYECSSSFANTGELETQIENLESELKKQSKEFSDSLATIKELEAHIKDLEEDLEKQGLVYEADLAAVTRAKIEQEQRAIQAEEALRKTRLKNANTAERLQEEFRRLSAQMASTFDANEKVAMKAFAEASELRTQKSQA</sequence>
<evidence type="ECO:0000313" key="1">
    <source>
        <dbReference type="EMBL" id="KAJ0104887.1"/>
    </source>
</evidence>
<gene>
    <name evidence="1" type="ORF">Patl1_17736</name>
</gene>
<comment type="caution">
    <text evidence="1">The sequence shown here is derived from an EMBL/GenBank/DDBJ whole genome shotgun (WGS) entry which is preliminary data.</text>
</comment>
<proteinExistence type="predicted"/>
<accession>A0ACC1BYE9</accession>
<evidence type="ECO:0000313" key="2">
    <source>
        <dbReference type="Proteomes" id="UP001164250"/>
    </source>
</evidence>
<keyword evidence="2" id="KW-1185">Reference proteome</keyword>
<organism evidence="1 2">
    <name type="scientific">Pistacia atlantica</name>
    <dbReference type="NCBI Taxonomy" id="434234"/>
    <lineage>
        <taxon>Eukaryota</taxon>
        <taxon>Viridiplantae</taxon>
        <taxon>Streptophyta</taxon>
        <taxon>Embryophyta</taxon>
        <taxon>Tracheophyta</taxon>
        <taxon>Spermatophyta</taxon>
        <taxon>Magnoliopsida</taxon>
        <taxon>eudicotyledons</taxon>
        <taxon>Gunneridae</taxon>
        <taxon>Pentapetalae</taxon>
        <taxon>rosids</taxon>
        <taxon>malvids</taxon>
        <taxon>Sapindales</taxon>
        <taxon>Anacardiaceae</taxon>
        <taxon>Pistacia</taxon>
    </lineage>
</organism>
<dbReference type="Proteomes" id="UP001164250">
    <property type="component" value="Chromosome 2"/>
</dbReference>
<protein>
    <submittedName>
        <fullName evidence="1">Uncharacterized protein</fullName>
    </submittedName>
</protein>
<name>A0ACC1BYE9_9ROSI</name>
<reference evidence="2" key="1">
    <citation type="journal article" date="2023" name="G3 (Bethesda)">
        <title>Genome assembly and association tests identify interacting loci associated with vigor, precocity, and sex in interspecific pistachio rootstocks.</title>
        <authorList>
            <person name="Palmer W."/>
            <person name="Jacygrad E."/>
            <person name="Sagayaradj S."/>
            <person name="Cavanaugh K."/>
            <person name="Han R."/>
            <person name="Bertier L."/>
            <person name="Beede B."/>
            <person name="Kafkas S."/>
            <person name="Golino D."/>
            <person name="Preece J."/>
            <person name="Michelmore R."/>
        </authorList>
    </citation>
    <scope>NUCLEOTIDE SEQUENCE [LARGE SCALE GENOMIC DNA]</scope>
</reference>